<evidence type="ECO:0000313" key="8">
    <source>
        <dbReference type="EMBL" id="KAH8009399.1"/>
    </source>
</evidence>
<comment type="caution">
    <text evidence="8">The sequence shown here is derived from an EMBL/GenBank/DDBJ whole genome shotgun (WGS) entry which is preliminary data.</text>
</comment>
<evidence type="ECO:0000259" key="7">
    <source>
        <dbReference type="PROSITE" id="PS01033"/>
    </source>
</evidence>
<gene>
    <name evidence="8" type="ORF">HPB51_016105</name>
</gene>
<dbReference type="InterPro" id="IPR000971">
    <property type="entry name" value="Globin"/>
</dbReference>
<accession>A0A9J6D6E2</accession>
<evidence type="ECO:0000256" key="3">
    <source>
        <dbReference type="ARBA" id="ARBA00022621"/>
    </source>
</evidence>
<dbReference type="Pfam" id="PF00042">
    <property type="entry name" value="Globin"/>
    <property type="match status" value="1"/>
</dbReference>
<evidence type="ECO:0000256" key="6">
    <source>
        <dbReference type="RuleBase" id="RU000356"/>
    </source>
</evidence>
<dbReference type="Proteomes" id="UP000821866">
    <property type="component" value="Chromosome 9"/>
</dbReference>
<dbReference type="InterPro" id="IPR012292">
    <property type="entry name" value="Globin/Proto"/>
</dbReference>
<dbReference type="GO" id="GO:0005344">
    <property type="term" value="F:oxygen carrier activity"/>
    <property type="evidence" value="ECO:0007669"/>
    <property type="project" value="UniProtKB-KW"/>
</dbReference>
<comment type="similarity">
    <text evidence="6">Belongs to the globin family.</text>
</comment>
<reference evidence="8" key="1">
    <citation type="journal article" date="2020" name="Cell">
        <title>Large-Scale Comparative Analyses of Tick Genomes Elucidate Their Genetic Diversity and Vector Capacities.</title>
        <authorList>
            <consortium name="Tick Genome and Microbiome Consortium (TIGMIC)"/>
            <person name="Jia N."/>
            <person name="Wang J."/>
            <person name="Shi W."/>
            <person name="Du L."/>
            <person name="Sun Y."/>
            <person name="Zhan W."/>
            <person name="Jiang J.F."/>
            <person name="Wang Q."/>
            <person name="Zhang B."/>
            <person name="Ji P."/>
            <person name="Bell-Sakyi L."/>
            <person name="Cui X.M."/>
            <person name="Yuan T.T."/>
            <person name="Jiang B.G."/>
            <person name="Yang W.F."/>
            <person name="Lam T.T."/>
            <person name="Chang Q.C."/>
            <person name="Ding S.J."/>
            <person name="Wang X.J."/>
            <person name="Zhu J.G."/>
            <person name="Ruan X.D."/>
            <person name="Zhao L."/>
            <person name="Wei J.T."/>
            <person name="Ye R.Z."/>
            <person name="Que T.C."/>
            <person name="Du C.H."/>
            <person name="Zhou Y.H."/>
            <person name="Cheng J.X."/>
            <person name="Dai P.F."/>
            <person name="Guo W.B."/>
            <person name="Han X.H."/>
            <person name="Huang E.J."/>
            <person name="Li L.F."/>
            <person name="Wei W."/>
            <person name="Gao Y.C."/>
            <person name="Liu J.Z."/>
            <person name="Shao H.Z."/>
            <person name="Wang X."/>
            <person name="Wang C.C."/>
            <person name="Yang T.C."/>
            <person name="Huo Q.B."/>
            <person name="Li W."/>
            <person name="Chen H.Y."/>
            <person name="Chen S.E."/>
            <person name="Zhou L.G."/>
            <person name="Ni X.B."/>
            <person name="Tian J.H."/>
            <person name="Sheng Y."/>
            <person name="Liu T."/>
            <person name="Pan Y.S."/>
            <person name="Xia L.Y."/>
            <person name="Li J."/>
            <person name="Zhao F."/>
            <person name="Cao W.C."/>
        </authorList>
    </citation>
    <scope>NUCLEOTIDE SEQUENCE</scope>
    <source>
        <strain evidence="8">Rmic-2018</strain>
    </source>
</reference>
<dbReference type="GO" id="GO:0019825">
    <property type="term" value="F:oxygen binding"/>
    <property type="evidence" value="ECO:0007669"/>
    <property type="project" value="InterPro"/>
</dbReference>
<feature type="domain" description="Globin" evidence="7">
    <location>
        <begin position="16"/>
        <end position="158"/>
    </location>
</feature>
<dbReference type="Gene3D" id="1.10.490.10">
    <property type="entry name" value="Globins"/>
    <property type="match status" value="1"/>
</dbReference>
<dbReference type="PANTHER" id="PTHR47217">
    <property type="entry name" value="GLOBIN-LIKE PROTEIN"/>
    <property type="match status" value="1"/>
</dbReference>
<keyword evidence="9" id="KW-1185">Reference proteome</keyword>
<evidence type="ECO:0000256" key="4">
    <source>
        <dbReference type="ARBA" id="ARBA00022723"/>
    </source>
</evidence>
<dbReference type="GO" id="GO:0020037">
    <property type="term" value="F:heme binding"/>
    <property type="evidence" value="ECO:0007669"/>
    <property type="project" value="InterPro"/>
</dbReference>
<dbReference type="OrthoDB" id="6509897at2759"/>
<evidence type="ECO:0000313" key="9">
    <source>
        <dbReference type="Proteomes" id="UP000821866"/>
    </source>
</evidence>
<dbReference type="InterPro" id="IPR044399">
    <property type="entry name" value="Mb-like_M"/>
</dbReference>
<dbReference type="GO" id="GO:0046872">
    <property type="term" value="F:metal ion binding"/>
    <property type="evidence" value="ECO:0007669"/>
    <property type="project" value="UniProtKB-KW"/>
</dbReference>
<keyword evidence="4" id="KW-0479">Metal-binding</keyword>
<protein>
    <recommendedName>
        <fullName evidence="7">Globin domain-containing protein</fullName>
    </recommendedName>
</protein>
<keyword evidence="1 6" id="KW-0813">Transport</keyword>
<dbReference type="PROSITE" id="PS01033">
    <property type="entry name" value="GLOBIN"/>
    <property type="match status" value="1"/>
</dbReference>
<evidence type="ECO:0000256" key="2">
    <source>
        <dbReference type="ARBA" id="ARBA00022617"/>
    </source>
</evidence>
<dbReference type="SUPFAM" id="SSF46458">
    <property type="entry name" value="Globin-like"/>
    <property type="match status" value="1"/>
</dbReference>
<sequence>MGLHNTKPGEEDTETGLKRSDARLLRYTWHCYCMENHDHAVTILVALFIKSSEILQLFPRFCDKPLGMLCDDPQFRAHAISVSFQLTSVVDYADDAVLLEALLRKNAVAHAERRGVMPEHFRIFGEAVVEVLQARDEKLMTPAAVQAWGKLFDVSDVV</sequence>
<proteinExistence type="inferred from homology"/>
<keyword evidence="3 6" id="KW-0561">Oxygen transport</keyword>
<organism evidence="8 9">
    <name type="scientific">Rhipicephalus microplus</name>
    <name type="common">Cattle tick</name>
    <name type="synonym">Boophilus microplus</name>
    <dbReference type="NCBI Taxonomy" id="6941"/>
    <lineage>
        <taxon>Eukaryota</taxon>
        <taxon>Metazoa</taxon>
        <taxon>Ecdysozoa</taxon>
        <taxon>Arthropoda</taxon>
        <taxon>Chelicerata</taxon>
        <taxon>Arachnida</taxon>
        <taxon>Acari</taxon>
        <taxon>Parasitiformes</taxon>
        <taxon>Ixodida</taxon>
        <taxon>Ixodoidea</taxon>
        <taxon>Ixodidae</taxon>
        <taxon>Rhipicephalinae</taxon>
        <taxon>Rhipicephalus</taxon>
        <taxon>Boophilus</taxon>
    </lineage>
</organism>
<evidence type="ECO:0000256" key="1">
    <source>
        <dbReference type="ARBA" id="ARBA00022448"/>
    </source>
</evidence>
<evidence type="ECO:0000256" key="5">
    <source>
        <dbReference type="ARBA" id="ARBA00023004"/>
    </source>
</evidence>
<dbReference type="CDD" id="cd01040">
    <property type="entry name" value="Mb-like"/>
    <property type="match status" value="1"/>
</dbReference>
<dbReference type="VEuPathDB" id="VectorBase:LOC119177875"/>
<keyword evidence="2 6" id="KW-0349">Heme</keyword>
<dbReference type="PANTHER" id="PTHR47217:SF1">
    <property type="entry name" value="GLOBIN-LIKE PROTEIN"/>
    <property type="match status" value="1"/>
</dbReference>
<keyword evidence="5" id="KW-0408">Iron</keyword>
<dbReference type="OMA" id="MHFRIMG"/>
<name>A0A9J6D6E2_RHIMP</name>
<reference evidence="8" key="2">
    <citation type="submission" date="2021-09" db="EMBL/GenBank/DDBJ databases">
        <authorList>
            <person name="Jia N."/>
            <person name="Wang J."/>
            <person name="Shi W."/>
            <person name="Du L."/>
            <person name="Sun Y."/>
            <person name="Zhan W."/>
            <person name="Jiang J."/>
            <person name="Wang Q."/>
            <person name="Zhang B."/>
            <person name="Ji P."/>
            <person name="Sakyi L.B."/>
            <person name="Cui X."/>
            <person name="Yuan T."/>
            <person name="Jiang B."/>
            <person name="Yang W."/>
            <person name="Lam T.T.-Y."/>
            <person name="Chang Q."/>
            <person name="Ding S."/>
            <person name="Wang X."/>
            <person name="Zhu J."/>
            <person name="Ruan X."/>
            <person name="Zhao L."/>
            <person name="Wei J."/>
            <person name="Que T."/>
            <person name="Du C."/>
            <person name="Cheng J."/>
            <person name="Dai P."/>
            <person name="Han X."/>
            <person name="Huang E."/>
            <person name="Gao Y."/>
            <person name="Liu J."/>
            <person name="Shao H."/>
            <person name="Ye R."/>
            <person name="Li L."/>
            <person name="Wei W."/>
            <person name="Wang X."/>
            <person name="Wang C."/>
            <person name="Huo Q."/>
            <person name="Li W."/>
            <person name="Guo W."/>
            <person name="Chen H."/>
            <person name="Chen S."/>
            <person name="Zhou L."/>
            <person name="Zhou L."/>
            <person name="Ni X."/>
            <person name="Tian J."/>
            <person name="Zhou Y."/>
            <person name="Sheng Y."/>
            <person name="Liu T."/>
            <person name="Pan Y."/>
            <person name="Xia L."/>
            <person name="Li J."/>
            <person name="Zhao F."/>
            <person name="Cao W."/>
        </authorList>
    </citation>
    <scope>NUCLEOTIDE SEQUENCE</scope>
    <source>
        <strain evidence="8">Rmic-2018</strain>
        <tissue evidence="8">Larvae</tissue>
    </source>
</reference>
<dbReference type="InterPro" id="IPR009050">
    <property type="entry name" value="Globin-like_sf"/>
</dbReference>
<dbReference type="AlphaFoldDB" id="A0A9J6D6E2"/>
<dbReference type="EMBL" id="JABSTU010000011">
    <property type="protein sequence ID" value="KAH8009399.1"/>
    <property type="molecule type" value="Genomic_DNA"/>
</dbReference>